<keyword evidence="1 2" id="KW-0732">Signal</keyword>
<keyword evidence="5" id="KW-1185">Reference proteome</keyword>
<evidence type="ECO:0000313" key="4">
    <source>
        <dbReference type="EMBL" id="MCA6068679.1"/>
    </source>
</evidence>
<gene>
    <name evidence="4" type="ORF">JI747_016040</name>
</gene>
<feature type="domain" description="Secretion system C-terminal sorting" evidence="3">
    <location>
        <begin position="227"/>
        <end position="292"/>
    </location>
</feature>
<organism evidence="4 5">
    <name type="scientific">Chryseobacterium tagetis</name>
    <dbReference type="NCBI Taxonomy" id="2801334"/>
    <lineage>
        <taxon>Bacteria</taxon>
        <taxon>Pseudomonadati</taxon>
        <taxon>Bacteroidota</taxon>
        <taxon>Flavobacteriia</taxon>
        <taxon>Flavobacteriales</taxon>
        <taxon>Weeksellaceae</taxon>
        <taxon>Chryseobacterium group</taxon>
        <taxon>Chryseobacterium</taxon>
    </lineage>
</organism>
<evidence type="ECO:0000256" key="1">
    <source>
        <dbReference type="ARBA" id="ARBA00022729"/>
    </source>
</evidence>
<dbReference type="Pfam" id="PF18962">
    <property type="entry name" value="Por_Secre_tail"/>
    <property type="match status" value="1"/>
</dbReference>
<proteinExistence type="predicted"/>
<sequence length="294" mass="32320">MKKIYSLFIFLLFLQFKAQSVIFSQPHIGDYGPAFASYTTNNGDLIGAASSFMLTQTSTITKINIFGFQSQSNLPSLSNGFILYIYNDNSDVPAGQPILQTGSPVATINVTNSSQGYTIVNTSGTNYVYSIDVPALAGTVNLQANKKYWLFFVAKLNLSYIDIYSPEKFNWWGGSDGTPGFMRISNLTGAAGYPTWTIYSYNGCAFTIEGSTLGTDEIVFDSTSIKVYPNPTSDYINIDTKDKIRQVFLSDMSGKKISVTLNSNTIDLRALPTGSYFLTLETEKGTVVKKIIKK</sequence>
<feature type="signal peptide" evidence="2">
    <location>
        <begin position="1"/>
        <end position="18"/>
    </location>
</feature>
<protein>
    <submittedName>
        <fullName evidence="4">T9SS type A sorting domain-containing protein</fullName>
    </submittedName>
</protein>
<dbReference type="EMBL" id="JAERSE020000004">
    <property type="protein sequence ID" value="MCA6068679.1"/>
    <property type="molecule type" value="Genomic_DNA"/>
</dbReference>
<dbReference type="Proteomes" id="UP000618240">
    <property type="component" value="Unassembled WGS sequence"/>
</dbReference>
<comment type="caution">
    <text evidence="4">The sequence shown here is derived from an EMBL/GenBank/DDBJ whole genome shotgun (WGS) entry which is preliminary data.</text>
</comment>
<name>A0ABS8A3W2_9FLAO</name>
<dbReference type="RefSeq" id="WP_225689886.1">
    <property type="nucleotide sequence ID" value="NZ_JAERSE020000004.1"/>
</dbReference>
<evidence type="ECO:0000259" key="3">
    <source>
        <dbReference type="Pfam" id="PF18962"/>
    </source>
</evidence>
<accession>A0ABS8A3W2</accession>
<feature type="chain" id="PRO_5045915016" evidence="2">
    <location>
        <begin position="19"/>
        <end position="294"/>
    </location>
</feature>
<evidence type="ECO:0000313" key="5">
    <source>
        <dbReference type="Proteomes" id="UP000618240"/>
    </source>
</evidence>
<reference evidence="4 5" key="1">
    <citation type="submission" date="2021-09" db="EMBL/GenBank/DDBJ databases">
        <title>Genome sequencing and assembly of Chryseobacterium sp. RG1.</title>
        <authorList>
            <person name="Chhetri G."/>
        </authorList>
    </citation>
    <scope>NUCLEOTIDE SEQUENCE [LARGE SCALE GENOMIC DNA]</scope>
    <source>
        <strain evidence="4 5">RG1</strain>
    </source>
</reference>
<dbReference type="NCBIfam" id="TIGR04183">
    <property type="entry name" value="Por_Secre_tail"/>
    <property type="match status" value="1"/>
</dbReference>
<dbReference type="InterPro" id="IPR026444">
    <property type="entry name" value="Secre_tail"/>
</dbReference>
<evidence type="ECO:0000256" key="2">
    <source>
        <dbReference type="SAM" id="SignalP"/>
    </source>
</evidence>